<comment type="similarity">
    <text evidence="1">Belongs to the NXPE family.</text>
</comment>
<dbReference type="PANTHER" id="PTHR16165:SF23">
    <property type="entry name" value="NEUREXOPHILIN AND PC-ESTERASE DOMAIN FAMILY, MEMBER 5"/>
    <property type="match status" value="1"/>
</dbReference>
<name>A0A3N0XMP8_ANAGA</name>
<sequence length="386" mass="43966">MGISEEEWERLQKALDWPGPDQEITQLDQSTSPVHSTFSIVGLKESYKVGEKISVTITARDHNKNLKRYGGDFFQAKLFNSDLKASVYGEVEDHRNGTYSVALLLPWEGQAQVYVRLEHSSEAVQILNKYRESSFPRSHYNGHFEGPGPNKTRISEVVQCNLKWGADGSWRKGDCCCEYKDIKTGTVWQCERPKKLSCDNLVHHSRGGIKRMDLHTPRSSGPLMAVELKNNIIVHWRPHGVPLRFPKMLITDLHYISNDIDEIAGGAHAVIVFTFFAHMAYHPITFYVHEVAKIRQSVVALLSRAPETTVIIKSGNTAGLKDIFQSDWYTVQMNTVMQEMFRDIDGVIYFDVWQMTSCHYLREDVHPGAVIIANEIDMFLSYVCPS</sequence>
<dbReference type="InterPro" id="IPR026845">
    <property type="entry name" value="NXPH/NXPE"/>
</dbReference>
<dbReference type="AlphaFoldDB" id="A0A3N0XMP8"/>
<evidence type="ECO:0000313" key="4">
    <source>
        <dbReference type="Proteomes" id="UP000281406"/>
    </source>
</evidence>
<dbReference type="Proteomes" id="UP000281406">
    <property type="component" value="Unassembled WGS sequence"/>
</dbReference>
<comment type="caution">
    <text evidence="3">The sequence shown here is derived from an EMBL/GenBank/DDBJ whole genome shotgun (WGS) entry which is preliminary data.</text>
</comment>
<dbReference type="SUPFAM" id="SSF81296">
    <property type="entry name" value="E set domains"/>
    <property type="match status" value="1"/>
</dbReference>
<protein>
    <submittedName>
        <fullName evidence="3">NXPE family member 3</fullName>
    </submittedName>
</protein>
<dbReference type="Pfam" id="PF24536">
    <property type="entry name" value="NXPE4_C"/>
    <property type="match status" value="1"/>
</dbReference>
<feature type="domain" description="NXPE C-terminal" evidence="2">
    <location>
        <begin position="208"/>
        <end position="384"/>
    </location>
</feature>
<dbReference type="InterPro" id="IPR013783">
    <property type="entry name" value="Ig-like_fold"/>
</dbReference>
<evidence type="ECO:0000259" key="2">
    <source>
        <dbReference type="Pfam" id="PF24536"/>
    </source>
</evidence>
<dbReference type="PANTHER" id="PTHR16165">
    <property type="entry name" value="NXPE FAMILY MEMBER"/>
    <property type="match status" value="1"/>
</dbReference>
<dbReference type="EMBL" id="RJVU01068486">
    <property type="protein sequence ID" value="ROI79316.1"/>
    <property type="molecule type" value="Genomic_DNA"/>
</dbReference>
<dbReference type="InterPro" id="IPR014756">
    <property type="entry name" value="Ig_E-set"/>
</dbReference>
<keyword evidence="4" id="KW-1185">Reference proteome</keyword>
<dbReference type="InterPro" id="IPR057106">
    <property type="entry name" value="NXPE4_C"/>
</dbReference>
<proteinExistence type="inferred from homology"/>
<organism evidence="3 4">
    <name type="scientific">Anabarilius grahami</name>
    <name type="common">Kanglang fish</name>
    <name type="synonym">Barilius grahami</name>
    <dbReference type="NCBI Taxonomy" id="495550"/>
    <lineage>
        <taxon>Eukaryota</taxon>
        <taxon>Metazoa</taxon>
        <taxon>Chordata</taxon>
        <taxon>Craniata</taxon>
        <taxon>Vertebrata</taxon>
        <taxon>Euteleostomi</taxon>
        <taxon>Actinopterygii</taxon>
        <taxon>Neopterygii</taxon>
        <taxon>Teleostei</taxon>
        <taxon>Ostariophysi</taxon>
        <taxon>Cypriniformes</taxon>
        <taxon>Xenocyprididae</taxon>
        <taxon>Xenocypridinae</taxon>
        <taxon>Xenocypridinae incertae sedis</taxon>
        <taxon>Anabarilius</taxon>
    </lineage>
</organism>
<accession>A0A3N0XMP8</accession>
<evidence type="ECO:0000313" key="3">
    <source>
        <dbReference type="EMBL" id="ROI79316.1"/>
    </source>
</evidence>
<dbReference type="Pfam" id="PF06312">
    <property type="entry name" value="Neurexophilin"/>
    <property type="match status" value="1"/>
</dbReference>
<dbReference type="Gene3D" id="2.60.40.10">
    <property type="entry name" value="Immunoglobulins"/>
    <property type="match status" value="1"/>
</dbReference>
<dbReference type="GO" id="GO:0007399">
    <property type="term" value="P:nervous system development"/>
    <property type="evidence" value="ECO:0007669"/>
    <property type="project" value="UniProtKB-ARBA"/>
</dbReference>
<reference evidence="3 4" key="1">
    <citation type="submission" date="2018-10" db="EMBL/GenBank/DDBJ databases">
        <title>Genome assembly for a Yunnan-Guizhou Plateau 3E fish, Anabarilius grahami (Regan), and its evolutionary and genetic applications.</title>
        <authorList>
            <person name="Jiang W."/>
        </authorList>
    </citation>
    <scope>NUCLEOTIDE SEQUENCE [LARGE SCALE GENOMIC DNA]</scope>
    <source>
        <strain evidence="3">AG-KIZ</strain>
        <tissue evidence="3">Muscle</tissue>
    </source>
</reference>
<evidence type="ECO:0000256" key="1">
    <source>
        <dbReference type="ARBA" id="ARBA00005431"/>
    </source>
</evidence>
<gene>
    <name evidence="3" type="ORF">DPX16_7204</name>
</gene>
<dbReference type="OrthoDB" id="5950832at2759"/>